<gene>
    <name evidence="2" type="ORF">JI435_408780</name>
</gene>
<evidence type="ECO:0000313" key="2">
    <source>
        <dbReference type="EMBL" id="QRC96349.1"/>
    </source>
</evidence>
<dbReference type="EMBL" id="CP069028">
    <property type="protein sequence ID" value="QRC96349.1"/>
    <property type="molecule type" value="Genomic_DNA"/>
</dbReference>
<accession>A0A7U2F4G1</accession>
<evidence type="ECO:0000313" key="3">
    <source>
        <dbReference type="Proteomes" id="UP000663193"/>
    </source>
</evidence>
<dbReference type="Proteomes" id="UP000663193">
    <property type="component" value="Chromosome 6"/>
</dbReference>
<keyword evidence="3" id="KW-1185">Reference proteome</keyword>
<dbReference type="AlphaFoldDB" id="A0A7U2F4G1"/>
<proteinExistence type="predicted"/>
<name>A0A7U2F4G1_PHANO</name>
<evidence type="ECO:0000256" key="1">
    <source>
        <dbReference type="SAM" id="MobiDB-lite"/>
    </source>
</evidence>
<feature type="region of interest" description="Disordered" evidence="1">
    <location>
        <begin position="37"/>
        <end position="61"/>
    </location>
</feature>
<reference evidence="3" key="1">
    <citation type="journal article" date="2021" name="BMC Genomics">
        <title>Chromosome-level genome assembly and manually-curated proteome of model necrotroph Parastagonospora nodorum Sn15 reveals a genome-wide trove of candidate effector homologs, and redundancy of virulence-related functions within an accessory chromosome.</title>
        <authorList>
            <person name="Bertazzoni S."/>
            <person name="Jones D.A.B."/>
            <person name="Phan H.T."/>
            <person name="Tan K.-C."/>
            <person name="Hane J.K."/>
        </authorList>
    </citation>
    <scope>NUCLEOTIDE SEQUENCE [LARGE SCALE GENOMIC DNA]</scope>
    <source>
        <strain evidence="3">SN15 / ATCC MYA-4574 / FGSC 10173)</strain>
    </source>
</reference>
<protein>
    <submittedName>
        <fullName evidence="2">Uncharacterized protein</fullName>
    </submittedName>
</protein>
<sequence>MLLISVRHLICNLGAPRVVQPRDDSLGKHLSHDYVRKVKERTTQRRLTSQKSNDARLWLRP</sequence>
<dbReference type="VEuPathDB" id="FungiDB:JI435_408780"/>
<organism evidence="2 3">
    <name type="scientific">Phaeosphaeria nodorum (strain SN15 / ATCC MYA-4574 / FGSC 10173)</name>
    <name type="common">Glume blotch fungus</name>
    <name type="synonym">Parastagonospora nodorum</name>
    <dbReference type="NCBI Taxonomy" id="321614"/>
    <lineage>
        <taxon>Eukaryota</taxon>
        <taxon>Fungi</taxon>
        <taxon>Dikarya</taxon>
        <taxon>Ascomycota</taxon>
        <taxon>Pezizomycotina</taxon>
        <taxon>Dothideomycetes</taxon>
        <taxon>Pleosporomycetidae</taxon>
        <taxon>Pleosporales</taxon>
        <taxon>Pleosporineae</taxon>
        <taxon>Phaeosphaeriaceae</taxon>
        <taxon>Parastagonospora</taxon>
    </lineage>
</organism>